<dbReference type="InterPro" id="IPR036412">
    <property type="entry name" value="HAD-like_sf"/>
</dbReference>
<name>K0X6I5_9BACT</name>
<dbReference type="EMBL" id="ADLE01000014">
    <property type="protein sequence ID" value="EJZ63304.1"/>
    <property type="molecule type" value="Genomic_DNA"/>
</dbReference>
<keyword evidence="1" id="KW-0378">Hydrolase</keyword>
<dbReference type="Proteomes" id="UP000006044">
    <property type="component" value="Unassembled WGS sequence"/>
</dbReference>
<accession>K0X6I5</accession>
<dbReference type="PANTHER" id="PTHR43434">
    <property type="entry name" value="PHOSPHOGLYCOLATE PHOSPHATASE"/>
    <property type="match status" value="1"/>
</dbReference>
<dbReference type="Gene3D" id="3.40.50.1000">
    <property type="entry name" value="HAD superfamily/HAD-like"/>
    <property type="match status" value="1"/>
</dbReference>
<dbReference type="OrthoDB" id="9804442at2"/>
<dbReference type="HOGENOM" id="CLU_045011_19_3_10"/>
<dbReference type="GO" id="GO:0008967">
    <property type="term" value="F:phosphoglycolate phosphatase activity"/>
    <property type="evidence" value="ECO:0007669"/>
    <property type="project" value="TreeGrafter"/>
</dbReference>
<dbReference type="InterPro" id="IPR023214">
    <property type="entry name" value="HAD_sf"/>
</dbReference>
<protein>
    <submittedName>
        <fullName evidence="1">HAD hydrolase, family IA</fullName>
    </submittedName>
</protein>
<sequence length="210" mass="23634">MKYKHFVFDVDGTLLDSGYAVLRAWQDTLLEIQHRAYETSELTFVLGIPGDVSLRKLGVKDVESASQLWTRNFLKYSSANKLFDGVTDMLVKLSEKGYKLGIVTSKAYPEFVQEPSLRDIAPYFDTIIYVTDSPRPKPFGDPLLAYLKRAGAVQSEVLYVGDAVYDYQCARNAGVDFGLALWGNVSSENICPRFAFDTPESVLELIKDYQ</sequence>
<dbReference type="GO" id="GO:0005829">
    <property type="term" value="C:cytosol"/>
    <property type="evidence" value="ECO:0007669"/>
    <property type="project" value="TreeGrafter"/>
</dbReference>
<keyword evidence="2" id="KW-1185">Reference proteome</keyword>
<dbReference type="InterPro" id="IPR006439">
    <property type="entry name" value="HAD-SF_hydro_IA"/>
</dbReference>
<dbReference type="STRING" id="742726.HMPREF9448_01954"/>
<evidence type="ECO:0000313" key="1">
    <source>
        <dbReference type="EMBL" id="EJZ63304.1"/>
    </source>
</evidence>
<dbReference type="InterPro" id="IPR050155">
    <property type="entry name" value="HAD-like_hydrolase_sf"/>
</dbReference>
<dbReference type="Gene3D" id="1.10.150.240">
    <property type="entry name" value="Putative phosphatase, domain 2"/>
    <property type="match status" value="1"/>
</dbReference>
<dbReference type="SFLD" id="SFLDG01129">
    <property type="entry name" value="C1.5:_HAD__Beta-PGM__Phosphata"/>
    <property type="match status" value="1"/>
</dbReference>
<dbReference type="NCBIfam" id="TIGR01549">
    <property type="entry name" value="HAD-SF-IA-v1"/>
    <property type="match status" value="1"/>
</dbReference>
<dbReference type="SUPFAM" id="SSF56784">
    <property type="entry name" value="HAD-like"/>
    <property type="match status" value="1"/>
</dbReference>
<dbReference type="Pfam" id="PF13419">
    <property type="entry name" value="HAD_2"/>
    <property type="match status" value="1"/>
</dbReference>
<dbReference type="GO" id="GO:0006281">
    <property type="term" value="P:DNA repair"/>
    <property type="evidence" value="ECO:0007669"/>
    <property type="project" value="TreeGrafter"/>
</dbReference>
<proteinExistence type="predicted"/>
<dbReference type="RefSeq" id="WP_008862362.1">
    <property type="nucleotide sequence ID" value="NZ_JH815205.1"/>
</dbReference>
<dbReference type="eggNOG" id="COG0546">
    <property type="taxonomic scope" value="Bacteria"/>
</dbReference>
<organism evidence="1 2">
    <name type="scientific">Barnesiella intestinihominis YIT 11860</name>
    <dbReference type="NCBI Taxonomy" id="742726"/>
    <lineage>
        <taxon>Bacteria</taxon>
        <taxon>Pseudomonadati</taxon>
        <taxon>Bacteroidota</taxon>
        <taxon>Bacteroidia</taxon>
        <taxon>Bacteroidales</taxon>
        <taxon>Barnesiellaceae</taxon>
        <taxon>Barnesiella</taxon>
    </lineage>
</organism>
<dbReference type="InterPro" id="IPR041492">
    <property type="entry name" value="HAD_2"/>
</dbReference>
<dbReference type="AlphaFoldDB" id="K0X6I5"/>
<dbReference type="GeneID" id="77849177"/>
<gene>
    <name evidence="1" type="ORF">HMPREF9448_01954</name>
</gene>
<evidence type="ECO:0000313" key="2">
    <source>
        <dbReference type="Proteomes" id="UP000006044"/>
    </source>
</evidence>
<reference evidence="1 2" key="1">
    <citation type="submission" date="2012-08" db="EMBL/GenBank/DDBJ databases">
        <title>The Genome Sequence of Barnesiella intestinihominis YIT 11860.</title>
        <authorList>
            <consortium name="The Broad Institute Genome Sequencing Platform"/>
            <person name="Earl A."/>
            <person name="Ward D."/>
            <person name="Feldgarden M."/>
            <person name="Gevers D."/>
            <person name="Morotomi M."/>
            <person name="Walker B."/>
            <person name="Young S.K."/>
            <person name="Zeng Q."/>
            <person name="Gargeya S."/>
            <person name="Fitzgerald M."/>
            <person name="Haas B."/>
            <person name="Abouelleil A."/>
            <person name="Alvarado L."/>
            <person name="Arachchi H.M."/>
            <person name="Berlin A.M."/>
            <person name="Chapman S.B."/>
            <person name="Goldberg J."/>
            <person name="Griggs A."/>
            <person name="Gujja S."/>
            <person name="Hansen M."/>
            <person name="Howarth C."/>
            <person name="Imamovic A."/>
            <person name="Larimer J."/>
            <person name="McCowen C."/>
            <person name="Montmayeur A."/>
            <person name="Murphy C."/>
            <person name="Neiman D."/>
            <person name="Pearson M."/>
            <person name="Priest M."/>
            <person name="Roberts A."/>
            <person name="Saif S."/>
            <person name="Shea T."/>
            <person name="Sisk P."/>
            <person name="Sykes S."/>
            <person name="Wortman J."/>
            <person name="Nusbaum C."/>
            <person name="Birren B."/>
        </authorList>
    </citation>
    <scope>NUCLEOTIDE SEQUENCE [LARGE SCALE GENOMIC DNA]</scope>
    <source>
        <strain evidence="1 2">YIT 11860</strain>
    </source>
</reference>
<dbReference type="InterPro" id="IPR023198">
    <property type="entry name" value="PGP-like_dom2"/>
</dbReference>
<dbReference type="SFLD" id="SFLDS00003">
    <property type="entry name" value="Haloacid_Dehalogenase"/>
    <property type="match status" value="1"/>
</dbReference>
<dbReference type="PANTHER" id="PTHR43434:SF26">
    <property type="entry name" value="PYROPHOSPHATASE PPAX"/>
    <property type="match status" value="1"/>
</dbReference>
<comment type="caution">
    <text evidence="1">The sequence shown here is derived from an EMBL/GenBank/DDBJ whole genome shotgun (WGS) entry which is preliminary data.</text>
</comment>